<name>I4IRH6_MICAE</name>
<protein>
    <submittedName>
        <fullName evidence="1">Uncharacterized protein</fullName>
    </submittedName>
</protein>
<organism evidence="1 2">
    <name type="scientific">Microcystis aeruginosa PCC 9701</name>
    <dbReference type="NCBI Taxonomy" id="721123"/>
    <lineage>
        <taxon>Bacteria</taxon>
        <taxon>Bacillati</taxon>
        <taxon>Cyanobacteriota</taxon>
        <taxon>Cyanophyceae</taxon>
        <taxon>Oscillatoriophycideae</taxon>
        <taxon>Chroococcales</taxon>
        <taxon>Microcystaceae</taxon>
        <taxon>Microcystis</taxon>
    </lineage>
</organism>
<gene>
    <name evidence="1" type="ORF">MICAK_2780025</name>
</gene>
<accession>I4IRH6</accession>
<evidence type="ECO:0000313" key="2">
    <source>
        <dbReference type="Proteomes" id="UP000004047"/>
    </source>
</evidence>
<dbReference type="EMBL" id="CAIQ01000199">
    <property type="protein sequence ID" value="CCI36900.1"/>
    <property type="molecule type" value="Genomic_DNA"/>
</dbReference>
<proteinExistence type="predicted"/>
<sequence>MTESKRSTLTNLITVYLSRRLVSPDTKLCKGTQGQYTCNNRYKLRVTAIAPPDSEITTLGLKRGTEGTEAKPNTRIETTANHPRLGWVLNVRPEPSLIISSEIG</sequence>
<reference evidence="1 2" key="1">
    <citation type="submission" date="2012-04" db="EMBL/GenBank/DDBJ databases">
        <authorList>
            <person name="Genoscope - CEA"/>
        </authorList>
    </citation>
    <scope>NUCLEOTIDE SEQUENCE [LARGE SCALE GENOMIC DNA]</scope>
    <source>
        <strain evidence="1 2">9701</strain>
    </source>
</reference>
<dbReference type="AlphaFoldDB" id="I4IRH6"/>
<dbReference type="Proteomes" id="UP000004047">
    <property type="component" value="Unassembled WGS sequence"/>
</dbReference>
<comment type="caution">
    <text evidence="1">The sequence shown here is derived from an EMBL/GenBank/DDBJ whole genome shotgun (WGS) entry which is preliminary data.</text>
</comment>
<evidence type="ECO:0000313" key="1">
    <source>
        <dbReference type="EMBL" id="CCI36900.1"/>
    </source>
</evidence>
<dbReference type="HOGENOM" id="CLU_2246920_0_0_3"/>